<name>A0A0D0BPH6_9AGAR</name>
<dbReference type="Proteomes" id="UP000053593">
    <property type="component" value="Unassembled WGS sequence"/>
</dbReference>
<feature type="compositionally biased region" description="Basic and acidic residues" evidence="1">
    <location>
        <begin position="11"/>
        <end position="42"/>
    </location>
</feature>
<dbReference type="EMBL" id="KN834862">
    <property type="protein sequence ID" value="KIK51484.1"/>
    <property type="molecule type" value="Genomic_DNA"/>
</dbReference>
<evidence type="ECO:0000313" key="2">
    <source>
        <dbReference type="EMBL" id="KIK51484.1"/>
    </source>
</evidence>
<evidence type="ECO:0000256" key="1">
    <source>
        <dbReference type="SAM" id="MobiDB-lite"/>
    </source>
</evidence>
<keyword evidence="3" id="KW-1185">Reference proteome</keyword>
<reference evidence="2 3" key="1">
    <citation type="submission" date="2014-04" db="EMBL/GenBank/DDBJ databases">
        <title>Evolutionary Origins and Diversification of the Mycorrhizal Mutualists.</title>
        <authorList>
            <consortium name="DOE Joint Genome Institute"/>
            <consortium name="Mycorrhizal Genomics Consortium"/>
            <person name="Kohler A."/>
            <person name="Kuo A."/>
            <person name="Nagy L.G."/>
            <person name="Floudas D."/>
            <person name="Copeland A."/>
            <person name="Barry K.W."/>
            <person name="Cichocki N."/>
            <person name="Veneault-Fourrey C."/>
            <person name="LaButti K."/>
            <person name="Lindquist E.A."/>
            <person name="Lipzen A."/>
            <person name="Lundell T."/>
            <person name="Morin E."/>
            <person name="Murat C."/>
            <person name="Riley R."/>
            <person name="Ohm R."/>
            <person name="Sun H."/>
            <person name="Tunlid A."/>
            <person name="Henrissat B."/>
            <person name="Grigoriev I.V."/>
            <person name="Hibbett D.S."/>
            <person name="Martin F."/>
        </authorList>
    </citation>
    <scope>NUCLEOTIDE SEQUENCE [LARGE SCALE GENOMIC DNA]</scope>
    <source>
        <strain evidence="2 3">FD-317 M1</strain>
    </source>
</reference>
<protein>
    <submittedName>
        <fullName evidence="2">Uncharacterized protein</fullName>
    </submittedName>
</protein>
<gene>
    <name evidence="2" type="ORF">GYMLUDRAFT_393778</name>
</gene>
<dbReference type="HOGENOM" id="CLU_1447851_0_0_1"/>
<dbReference type="OrthoDB" id="3133596at2759"/>
<sequence length="187" mass="22077">MAMTTRQRLAQQREERPKPCRPTEEESRSETETDRAEGVPFREHKRKRCGKEIDLSWFDKARLRVIAAAVFGFRCLLTLEPGLTNKDLNFVHFLARTTAIIILLCLEHAWGLYPGHLNVNHYLNVDIMRMDLHHSFDAGIFFFLPTTAVLRKILEFTEFNTSKSRTRDKKKFYEVQRPWYAYGRLQT</sequence>
<feature type="region of interest" description="Disordered" evidence="1">
    <location>
        <begin position="1"/>
        <end position="43"/>
    </location>
</feature>
<feature type="compositionally biased region" description="Polar residues" evidence="1">
    <location>
        <begin position="1"/>
        <end position="10"/>
    </location>
</feature>
<dbReference type="AlphaFoldDB" id="A0A0D0BPH6"/>
<accession>A0A0D0BPH6</accession>
<organism evidence="2 3">
    <name type="scientific">Collybiopsis luxurians FD-317 M1</name>
    <dbReference type="NCBI Taxonomy" id="944289"/>
    <lineage>
        <taxon>Eukaryota</taxon>
        <taxon>Fungi</taxon>
        <taxon>Dikarya</taxon>
        <taxon>Basidiomycota</taxon>
        <taxon>Agaricomycotina</taxon>
        <taxon>Agaricomycetes</taxon>
        <taxon>Agaricomycetidae</taxon>
        <taxon>Agaricales</taxon>
        <taxon>Marasmiineae</taxon>
        <taxon>Omphalotaceae</taxon>
        <taxon>Collybiopsis</taxon>
        <taxon>Collybiopsis luxurians</taxon>
    </lineage>
</organism>
<proteinExistence type="predicted"/>
<evidence type="ECO:0000313" key="3">
    <source>
        <dbReference type="Proteomes" id="UP000053593"/>
    </source>
</evidence>